<gene>
    <name evidence="3" type="ORF">J7S20_09865</name>
</gene>
<feature type="binding site" evidence="2">
    <location>
        <position position="204"/>
    </location>
    <ligand>
        <name>FAD</name>
        <dbReference type="ChEBI" id="CHEBI:57692"/>
    </ligand>
</feature>
<dbReference type="InterPro" id="IPR006905">
    <property type="entry name" value="Flavin_halogenase"/>
</dbReference>
<feature type="binding site" evidence="2">
    <location>
        <position position="89"/>
    </location>
    <ligand>
        <name>7-chloro-L-tryptophan</name>
        <dbReference type="ChEBI" id="CHEBI:58713"/>
    </ligand>
</feature>
<evidence type="ECO:0000313" key="4">
    <source>
        <dbReference type="Proteomes" id="UP000676996"/>
    </source>
</evidence>
<reference evidence="3" key="1">
    <citation type="submission" date="2021-04" db="EMBL/GenBank/DDBJ databases">
        <title>Ouciella asimina sp. nov., isolated from the surface seawater in the hydrothermal field of Okinawa Trough.</title>
        <authorList>
            <person name="Shuang W."/>
        </authorList>
    </citation>
    <scope>NUCLEOTIDE SEQUENCE</scope>
    <source>
        <strain evidence="3">LXI357</strain>
    </source>
</reference>
<feature type="binding site" evidence="2">
    <location>
        <position position="365"/>
    </location>
    <ligand>
        <name>FAD</name>
        <dbReference type="ChEBI" id="CHEBI:57692"/>
    </ligand>
</feature>
<evidence type="ECO:0000256" key="2">
    <source>
        <dbReference type="PIRSR" id="PIRSR011396-2"/>
    </source>
</evidence>
<dbReference type="PIRSF" id="PIRSF011396">
    <property type="entry name" value="Trp_halogenase"/>
    <property type="match status" value="1"/>
</dbReference>
<keyword evidence="2" id="KW-0285">Flavoprotein</keyword>
<dbReference type="SUPFAM" id="SSF51905">
    <property type="entry name" value="FAD/NAD(P)-binding domain"/>
    <property type="match status" value="1"/>
</dbReference>
<accession>A0A8T4IE18</accession>
<dbReference type="Gene3D" id="3.50.50.60">
    <property type="entry name" value="FAD/NAD(P)-binding domain"/>
    <property type="match status" value="1"/>
</dbReference>
<evidence type="ECO:0000256" key="1">
    <source>
        <dbReference type="PIRSR" id="PIRSR011396-1"/>
    </source>
</evidence>
<dbReference type="AlphaFoldDB" id="A0A8T4IE18"/>
<keyword evidence="4" id="KW-1185">Reference proteome</keyword>
<protein>
    <submittedName>
        <fullName evidence="3">Tryptophan 7-halogenase</fullName>
    </submittedName>
</protein>
<keyword evidence="2" id="KW-0274">FAD</keyword>
<dbReference type="EMBL" id="JAGRQC010000003">
    <property type="protein sequence ID" value="MBR0552810.1"/>
    <property type="molecule type" value="Genomic_DNA"/>
</dbReference>
<dbReference type="InterPro" id="IPR033856">
    <property type="entry name" value="Trp_halogen"/>
</dbReference>
<name>A0A8T4IE18_9SPHN</name>
<comment type="caution">
    <text evidence="3">The sequence shown here is derived from an EMBL/GenBank/DDBJ whole genome shotgun (WGS) entry which is preliminary data.</text>
</comment>
<proteinExistence type="predicted"/>
<dbReference type="PANTHER" id="PTHR43747:SF4">
    <property type="entry name" value="FLAVIN-DEPENDENT TRYPTOPHAN HALOGENASE"/>
    <property type="match status" value="1"/>
</dbReference>
<keyword evidence="2" id="KW-0547">Nucleotide-binding</keyword>
<dbReference type="Pfam" id="PF04820">
    <property type="entry name" value="Trp_halogenase"/>
    <property type="match status" value="1"/>
</dbReference>
<feature type="binding site" evidence="2">
    <location>
        <position position="361"/>
    </location>
    <ligand>
        <name>L-tryptophan</name>
        <dbReference type="ChEBI" id="CHEBI:57912"/>
    </ligand>
</feature>
<organism evidence="3 4">
    <name type="scientific">Stakelama marina</name>
    <dbReference type="NCBI Taxonomy" id="2826939"/>
    <lineage>
        <taxon>Bacteria</taxon>
        <taxon>Pseudomonadati</taxon>
        <taxon>Pseudomonadota</taxon>
        <taxon>Alphaproteobacteria</taxon>
        <taxon>Sphingomonadales</taxon>
        <taxon>Sphingomonadaceae</taxon>
        <taxon>Stakelama</taxon>
    </lineage>
</organism>
<dbReference type="PANTHER" id="PTHR43747">
    <property type="entry name" value="FAD-BINDING PROTEIN"/>
    <property type="match status" value="1"/>
</dbReference>
<feature type="active site" evidence="1">
    <location>
        <position position="89"/>
    </location>
</feature>
<dbReference type="InterPro" id="IPR050816">
    <property type="entry name" value="Flavin-dep_Halogenase_NPB"/>
</dbReference>
<dbReference type="InterPro" id="IPR036188">
    <property type="entry name" value="FAD/NAD-bd_sf"/>
</dbReference>
<sequence>MRTEPSGTAQGDASPMKNVVIVGGGTSGWMAAAALARIVPPTVSITLVESDDIGVIGVGEATIPTLMEFNDFLGLKENDVLRECRGTLKLGIEFVDWLRKGDSYFHPFGFYGRDTPEFAFHQLWLRLRHLSATGEAPADAAGDIGDYNLCTVAARLGRFSPPQGSDDAILSTTRHAYHIDSTLYARMLRRYAEAKGVRRTEGMVVGTQRNPTTGNIQSVTLRNGTILAADLFIDCSGFRSLLLGDTLGSEFVDWSHYLPCDRALAVPTAPNGAPPPFTRAMADRGGWRWRIPLQHRTGNGYVYSSAFIDQDEAERKLIEGADGEPLADCRPLRFRTGHRRRFWQKNCVAIGLSGGFIEPLESTSIHLAQMGVQRLVNLWPGRGFNEAETAYYNRLMTADYERIRDFIVLHYSATERDDSEFWRHVGSMAIPDTLAAKLDMFRFSGRIIPSPDDLFTAHSWLAVMLGQGVVPQSYDALLDRVPANALIHNMRLLKDGVAKTAAALPGHQDYIDRNCRAPAEPEQLV</sequence>
<feature type="binding site" evidence="2">
    <location>
        <position position="352"/>
    </location>
    <ligand>
        <name>FAD</name>
        <dbReference type="ChEBI" id="CHEBI:57692"/>
    </ligand>
</feature>
<evidence type="ECO:0000313" key="3">
    <source>
        <dbReference type="EMBL" id="MBR0552810.1"/>
    </source>
</evidence>
<dbReference type="Proteomes" id="UP000676996">
    <property type="component" value="Unassembled WGS sequence"/>
</dbReference>
<dbReference type="GO" id="GO:0004497">
    <property type="term" value="F:monooxygenase activity"/>
    <property type="evidence" value="ECO:0007669"/>
    <property type="project" value="InterPro"/>
</dbReference>
<dbReference type="GO" id="GO:0000166">
    <property type="term" value="F:nucleotide binding"/>
    <property type="evidence" value="ECO:0007669"/>
    <property type="project" value="UniProtKB-KW"/>
</dbReference>